<protein>
    <submittedName>
        <fullName evidence="2">Uncharacterized protein</fullName>
    </submittedName>
</protein>
<comment type="caution">
    <text evidence="2">The sequence shown here is derived from an EMBL/GenBank/DDBJ whole genome shotgun (WGS) entry which is preliminary data.</text>
</comment>
<feature type="compositionally biased region" description="Pro residues" evidence="1">
    <location>
        <begin position="48"/>
        <end position="65"/>
    </location>
</feature>
<evidence type="ECO:0000313" key="2">
    <source>
        <dbReference type="EMBL" id="TNN46975.1"/>
    </source>
</evidence>
<reference evidence="2 3" key="1">
    <citation type="submission" date="2019-03" db="EMBL/GenBank/DDBJ databases">
        <title>First draft genome of Liparis tanakae, snailfish: a comprehensive survey of snailfish specific genes.</title>
        <authorList>
            <person name="Kim W."/>
            <person name="Song I."/>
            <person name="Jeong J.-H."/>
            <person name="Kim D."/>
            <person name="Kim S."/>
            <person name="Ryu S."/>
            <person name="Song J.Y."/>
            <person name="Lee S.K."/>
        </authorList>
    </citation>
    <scope>NUCLEOTIDE SEQUENCE [LARGE SCALE GENOMIC DNA]</scope>
    <source>
        <tissue evidence="2">Muscle</tissue>
    </source>
</reference>
<accession>A0A4Z2G1I7</accession>
<dbReference type="AlphaFoldDB" id="A0A4Z2G1I7"/>
<feature type="region of interest" description="Disordered" evidence="1">
    <location>
        <begin position="18"/>
        <end position="72"/>
    </location>
</feature>
<proteinExistence type="predicted"/>
<evidence type="ECO:0000313" key="3">
    <source>
        <dbReference type="Proteomes" id="UP000314294"/>
    </source>
</evidence>
<dbReference type="Proteomes" id="UP000314294">
    <property type="component" value="Unassembled WGS sequence"/>
</dbReference>
<sequence>MGGGGGRLINDTSAVHIRRRKKEMKGKADAAEMTELRREKAGVDLHRSPPPTPLRPLDPVPPWSPYTPTRLL</sequence>
<gene>
    <name evidence="2" type="ORF">EYF80_042824</name>
</gene>
<organism evidence="2 3">
    <name type="scientific">Liparis tanakae</name>
    <name type="common">Tanaka's snailfish</name>
    <dbReference type="NCBI Taxonomy" id="230148"/>
    <lineage>
        <taxon>Eukaryota</taxon>
        <taxon>Metazoa</taxon>
        <taxon>Chordata</taxon>
        <taxon>Craniata</taxon>
        <taxon>Vertebrata</taxon>
        <taxon>Euteleostomi</taxon>
        <taxon>Actinopterygii</taxon>
        <taxon>Neopterygii</taxon>
        <taxon>Teleostei</taxon>
        <taxon>Neoteleostei</taxon>
        <taxon>Acanthomorphata</taxon>
        <taxon>Eupercaria</taxon>
        <taxon>Perciformes</taxon>
        <taxon>Cottioidei</taxon>
        <taxon>Cottales</taxon>
        <taxon>Liparidae</taxon>
        <taxon>Liparis</taxon>
    </lineage>
</organism>
<name>A0A4Z2G1I7_9TELE</name>
<evidence type="ECO:0000256" key="1">
    <source>
        <dbReference type="SAM" id="MobiDB-lite"/>
    </source>
</evidence>
<keyword evidence="3" id="KW-1185">Reference proteome</keyword>
<feature type="compositionally biased region" description="Basic and acidic residues" evidence="1">
    <location>
        <begin position="25"/>
        <end position="47"/>
    </location>
</feature>
<dbReference type="EMBL" id="SRLO01000764">
    <property type="protein sequence ID" value="TNN46975.1"/>
    <property type="molecule type" value="Genomic_DNA"/>
</dbReference>